<evidence type="ECO:0000259" key="12">
    <source>
        <dbReference type="Pfam" id="PF07715"/>
    </source>
</evidence>
<dbReference type="InterPro" id="IPR039426">
    <property type="entry name" value="TonB-dep_rcpt-like"/>
</dbReference>
<dbReference type="STRING" id="1172194.WQQ_19090"/>
<feature type="domain" description="TonB-dependent receptor plug" evidence="12">
    <location>
        <begin position="65"/>
        <end position="169"/>
    </location>
</feature>
<evidence type="ECO:0000256" key="7">
    <source>
        <dbReference type="ARBA" id="ARBA00023237"/>
    </source>
</evidence>
<dbReference type="InterPro" id="IPR012910">
    <property type="entry name" value="Plug_dom"/>
</dbReference>
<dbReference type="PROSITE" id="PS52016">
    <property type="entry name" value="TONB_DEPENDENT_REC_3"/>
    <property type="match status" value="1"/>
</dbReference>
<evidence type="ECO:0000256" key="4">
    <source>
        <dbReference type="ARBA" id="ARBA00022692"/>
    </source>
</evidence>
<evidence type="ECO:0000256" key="10">
    <source>
        <dbReference type="SAM" id="SignalP"/>
    </source>
</evidence>
<name>I7ZJ30_9GAMM</name>
<keyword evidence="6 8" id="KW-0472">Membrane</keyword>
<feature type="domain" description="TonB-dependent receptor-like beta-barrel" evidence="11">
    <location>
        <begin position="270"/>
        <end position="670"/>
    </location>
</feature>
<evidence type="ECO:0000259" key="11">
    <source>
        <dbReference type="Pfam" id="PF00593"/>
    </source>
</evidence>
<dbReference type="InterPro" id="IPR000531">
    <property type="entry name" value="Beta-barrel_TonB"/>
</dbReference>
<protein>
    <recommendedName>
        <fullName evidence="15">TonB-dependent receptor</fullName>
    </recommendedName>
</protein>
<keyword evidence="2 8" id="KW-0813">Transport</keyword>
<organism evidence="13 14">
    <name type="scientific">Hydrocarboniphaga effusa AP103</name>
    <dbReference type="NCBI Taxonomy" id="1172194"/>
    <lineage>
        <taxon>Bacteria</taxon>
        <taxon>Pseudomonadati</taxon>
        <taxon>Pseudomonadota</taxon>
        <taxon>Gammaproteobacteria</taxon>
        <taxon>Nevskiales</taxon>
        <taxon>Nevskiaceae</taxon>
        <taxon>Hydrocarboniphaga</taxon>
    </lineage>
</organism>
<dbReference type="Gene3D" id="2.170.130.10">
    <property type="entry name" value="TonB-dependent receptor, plug domain"/>
    <property type="match status" value="1"/>
</dbReference>
<dbReference type="AlphaFoldDB" id="I7ZJ30"/>
<dbReference type="InterPro" id="IPR036942">
    <property type="entry name" value="Beta-barrel_TonB_sf"/>
</dbReference>
<comment type="caution">
    <text evidence="13">The sequence shown here is derived from an EMBL/GenBank/DDBJ whole genome shotgun (WGS) entry which is preliminary data.</text>
</comment>
<dbReference type="RefSeq" id="WP_007184858.1">
    <property type="nucleotide sequence ID" value="NZ_AKGD01000001.1"/>
</dbReference>
<comment type="similarity">
    <text evidence="8 9">Belongs to the TonB-dependent receptor family.</text>
</comment>
<keyword evidence="4 8" id="KW-0812">Transmembrane</keyword>
<dbReference type="GO" id="GO:0009279">
    <property type="term" value="C:cell outer membrane"/>
    <property type="evidence" value="ECO:0007669"/>
    <property type="project" value="UniProtKB-SubCell"/>
</dbReference>
<dbReference type="PANTHER" id="PTHR30069:SF40">
    <property type="entry name" value="TONB-DEPENDENT RECEPTOR NMB0964-RELATED"/>
    <property type="match status" value="1"/>
</dbReference>
<evidence type="ECO:0000256" key="3">
    <source>
        <dbReference type="ARBA" id="ARBA00022452"/>
    </source>
</evidence>
<dbReference type="Pfam" id="PF00593">
    <property type="entry name" value="TonB_dep_Rec_b-barrel"/>
    <property type="match status" value="1"/>
</dbReference>
<evidence type="ECO:0000313" key="13">
    <source>
        <dbReference type="EMBL" id="EIT71772.1"/>
    </source>
</evidence>
<feature type="chain" id="PRO_5003713012" description="TonB-dependent receptor" evidence="10">
    <location>
        <begin position="36"/>
        <end position="702"/>
    </location>
</feature>
<evidence type="ECO:0000256" key="5">
    <source>
        <dbReference type="ARBA" id="ARBA00023077"/>
    </source>
</evidence>
<evidence type="ECO:0000313" key="14">
    <source>
        <dbReference type="Proteomes" id="UP000003704"/>
    </source>
</evidence>
<evidence type="ECO:0000256" key="1">
    <source>
        <dbReference type="ARBA" id="ARBA00004571"/>
    </source>
</evidence>
<evidence type="ECO:0000256" key="9">
    <source>
        <dbReference type="RuleBase" id="RU003357"/>
    </source>
</evidence>
<keyword evidence="5 9" id="KW-0798">TonB box</keyword>
<dbReference type="Gene3D" id="2.40.170.20">
    <property type="entry name" value="TonB-dependent receptor, beta-barrel domain"/>
    <property type="match status" value="1"/>
</dbReference>
<dbReference type="SUPFAM" id="SSF56935">
    <property type="entry name" value="Porins"/>
    <property type="match status" value="1"/>
</dbReference>
<dbReference type="InterPro" id="IPR037066">
    <property type="entry name" value="Plug_dom_sf"/>
</dbReference>
<sequence length="702" mass="74916">MSLLFRRSAFITFGRSAVSGALSLAFAAPVHSALAADTDTQVASADTSTVPEIIVTADPLARAADELTQPVEILSGDELDRHRGASIGETLERQLGVSTTDFGRGAGRPLIRGQGGPRVLVLSNGVSSMDASDVSTDHDVTIDPAHATQIEVLKGPATLIYGSAASAGVINVVDDRLASSVTPGLSGEAGAGYGSNGDERFGNASVGYGFGESDNGTQLHADIAGRRAGDYDIPGYANADGTGSHGVLANSGTRKDSGSVSAAQFWDGGSLAASFSRVLSTYDLPVEETAFIDMSQSRWDIEGRLNHPLPGIVSLRLRSGYNDYEHVEFEAPGEPGTRFENQQSDTRLEAVHEAFAGWRGVFGLQYGHRDFSAIGEEAFVPPTISTGLGAFVVEERPVDWGKLEIGARIDRNQSKPDDLPTRSFTPVSFSAGTTVNLGGDYHLKAYATRSQRSPVTEELYSFGPHGATETFERGNADLDMETANNFEIGIDKHAGRLQWRANVYYERINDYIFSQETDQGLNADGSGTASSDGIADRVDDEGNFDPNGELLLVRYRHADANFYGVEGEISYALLQGPINVQSRLFGDAAYGELSGGDDLPRMTPMRFGLGLTADRGPLSGSLDLIRIARQDRVAALETETDGYTLLNADLAYTLPLSNASTSIYLRGRNLLDEEARRSTSFIKDEAPLPGASVIVGFEVKLL</sequence>
<comment type="subcellular location">
    <subcellularLocation>
        <location evidence="1 8">Cell outer membrane</location>
        <topology evidence="1 8">Multi-pass membrane protein</topology>
    </subcellularLocation>
</comment>
<accession>I7ZJ30</accession>
<dbReference type="Proteomes" id="UP000003704">
    <property type="component" value="Unassembled WGS sequence"/>
</dbReference>
<dbReference type="GO" id="GO:0015344">
    <property type="term" value="F:siderophore uptake transmembrane transporter activity"/>
    <property type="evidence" value="ECO:0007669"/>
    <property type="project" value="TreeGrafter"/>
</dbReference>
<reference evidence="13 14" key="1">
    <citation type="journal article" date="2012" name="J. Bacteriol.">
        <title>Genome Sequence of n-Alkane-Degrading Hydrocarboniphaga effusa Strain AP103T (ATCC BAA-332T).</title>
        <authorList>
            <person name="Chang H.K."/>
            <person name="Zylstra G.J."/>
            <person name="Chae J.C."/>
        </authorList>
    </citation>
    <scope>NUCLEOTIDE SEQUENCE [LARGE SCALE GENOMIC DNA]</scope>
    <source>
        <strain evidence="13 14">AP103</strain>
    </source>
</reference>
<dbReference type="PANTHER" id="PTHR30069">
    <property type="entry name" value="TONB-DEPENDENT OUTER MEMBRANE RECEPTOR"/>
    <property type="match status" value="1"/>
</dbReference>
<keyword evidence="3 8" id="KW-1134">Transmembrane beta strand</keyword>
<evidence type="ECO:0000256" key="8">
    <source>
        <dbReference type="PROSITE-ProRule" id="PRU01360"/>
    </source>
</evidence>
<dbReference type="GO" id="GO:0044718">
    <property type="term" value="P:siderophore transmembrane transport"/>
    <property type="evidence" value="ECO:0007669"/>
    <property type="project" value="TreeGrafter"/>
</dbReference>
<feature type="signal peptide" evidence="10">
    <location>
        <begin position="1"/>
        <end position="35"/>
    </location>
</feature>
<gene>
    <name evidence="13" type="ORF">WQQ_19090</name>
</gene>
<keyword evidence="7 8" id="KW-0998">Cell outer membrane</keyword>
<proteinExistence type="inferred from homology"/>
<evidence type="ECO:0008006" key="15">
    <source>
        <dbReference type="Google" id="ProtNLM"/>
    </source>
</evidence>
<dbReference type="EMBL" id="AKGD01000001">
    <property type="protein sequence ID" value="EIT71772.1"/>
    <property type="molecule type" value="Genomic_DNA"/>
</dbReference>
<keyword evidence="10" id="KW-0732">Signal</keyword>
<dbReference type="Pfam" id="PF07715">
    <property type="entry name" value="Plug"/>
    <property type="match status" value="1"/>
</dbReference>
<evidence type="ECO:0000256" key="6">
    <source>
        <dbReference type="ARBA" id="ARBA00023136"/>
    </source>
</evidence>
<keyword evidence="14" id="KW-1185">Reference proteome</keyword>
<evidence type="ECO:0000256" key="2">
    <source>
        <dbReference type="ARBA" id="ARBA00022448"/>
    </source>
</evidence>